<evidence type="ECO:0000256" key="4">
    <source>
        <dbReference type="SAM" id="Phobius"/>
    </source>
</evidence>
<feature type="region of interest" description="Disordered" evidence="3">
    <location>
        <begin position="266"/>
        <end position="295"/>
    </location>
</feature>
<reference evidence="7" key="1">
    <citation type="submission" date="2021-01" db="EMBL/GenBank/DDBJ databases">
        <title>A chromosome-scale assembly of European eel, Anguilla anguilla.</title>
        <authorList>
            <person name="Henkel C."/>
            <person name="Jong-Raadsen S.A."/>
            <person name="Dufour S."/>
            <person name="Weltzien F.-A."/>
            <person name="Palstra A.P."/>
            <person name="Pelster B."/>
            <person name="Spaink H.P."/>
            <person name="Van Den Thillart G.E."/>
            <person name="Jansen H."/>
            <person name="Zahm M."/>
            <person name="Klopp C."/>
            <person name="Cedric C."/>
            <person name="Louis A."/>
            <person name="Berthelot C."/>
            <person name="Parey E."/>
            <person name="Roest Crollius H."/>
            <person name="Montfort J."/>
            <person name="Robinson-Rechavi M."/>
            <person name="Bucao C."/>
            <person name="Bouchez O."/>
            <person name="Gislard M."/>
            <person name="Lluch J."/>
            <person name="Milhes M."/>
            <person name="Lampietro C."/>
            <person name="Lopez Roques C."/>
            <person name="Donnadieu C."/>
            <person name="Braasch I."/>
            <person name="Desvignes T."/>
            <person name="Postlethwait J."/>
            <person name="Bobe J."/>
            <person name="Guiguen Y."/>
            <person name="Dirks R."/>
        </authorList>
    </citation>
    <scope>NUCLEOTIDE SEQUENCE</scope>
    <source>
        <strain evidence="7">Tag_6206</strain>
        <tissue evidence="7">Liver</tissue>
    </source>
</reference>
<feature type="compositionally biased region" description="Basic and acidic residues" evidence="3">
    <location>
        <begin position="267"/>
        <end position="294"/>
    </location>
</feature>
<dbReference type="PROSITE" id="PS50835">
    <property type="entry name" value="IG_LIKE"/>
    <property type="match status" value="2"/>
</dbReference>
<evidence type="ECO:0000256" key="2">
    <source>
        <dbReference type="ARBA" id="ARBA00023180"/>
    </source>
</evidence>
<evidence type="ECO:0000313" key="7">
    <source>
        <dbReference type="EMBL" id="KAG5842761.1"/>
    </source>
</evidence>
<accession>A0A9D3M596</accession>
<dbReference type="PANTHER" id="PTHR19971">
    <property type="entry name" value="SIGNAL-REGULATORY PROTEIN BETA"/>
    <property type="match status" value="1"/>
</dbReference>
<dbReference type="CDD" id="cd00099">
    <property type="entry name" value="IgV"/>
    <property type="match status" value="1"/>
</dbReference>
<dbReference type="AlphaFoldDB" id="A0A9D3M596"/>
<keyword evidence="1" id="KW-1015">Disulfide bond</keyword>
<keyword evidence="4" id="KW-0472">Membrane</keyword>
<dbReference type="InterPro" id="IPR013783">
    <property type="entry name" value="Ig-like_fold"/>
</dbReference>
<dbReference type="InterPro" id="IPR003597">
    <property type="entry name" value="Ig_C1-set"/>
</dbReference>
<evidence type="ECO:0000313" key="8">
    <source>
        <dbReference type="Proteomes" id="UP001044222"/>
    </source>
</evidence>
<dbReference type="InterPro" id="IPR013106">
    <property type="entry name" value="Ig_V-set"/>
</dbReference>
<keyword evidence="4" id="KW-0812">Transmembrane</keyword>
<dbReference type="InterPro" id="IPR007110">
    <property type="entry name" value="Ig-like_dom"/>
</dbReference>
<keyword evidence="8" id="KW-1185">Reference proteome</keyword>
<dbReference type="EMBL" id="JAFIRN010000009">
    <property type="protein sequence ID" value="KAG5842761.1"/>
    <property type="molecule type" value="Genomic_DNA"/>
</dbReference>
<dbReference type="InterPro" id="IPR036179">
    <property type="entry name" value="Ig-like_dom_sf"/>
</dbReference>
<dbReference type="Pfam" id="PF07686">
    <property type="entry name" value="V-set"/>
    <property type="match status" value="1"/>
</dbReference>
<feature type="domain" description="Ig-like" evidence="6">
    <location>
        <begin position="133"/>
        <end position="224"/>
    </location>
</feature>
<feature type="chain" id="PRO_5038432156" description="Ig-like domain-containing protein" evidence="5">
    <location>
        <begin position="22"/>
        <end position="316"/>
    </location>
</feature>
<dbReference type="SUPFAM" id="SSF48726">
    <property type="entry name" value="Immunoglobulin"/>
    <property type="match status" value="2"/>
</dbReference>
<dbReference type="InterPro" id="IPR051755">
    <property type="entry name" value="Ig-like_CS_Receptor"/>
</dbReference>
<proteinExistence type="predicted"/>
<name>A0A9D3M596_ANGAN</name>
<dbReference type="InterPro" id="IPR003599">
    <property type="entry name" value="Ig_sub"/>
</dbReference>
<keyword evidence="2" id="KW-0325">Glycoprotein</keyword>
<keyword evidence="5" id="KW-0732">Signal</keyword>
<protein>
    <recommendedName>
        <fullName evidence="6">Ig-like domain-containing protein</fullName>
    </recommendedName>
</protein>
<evidence type="ECO:0000256" key="5">
    <source>
        <dbReference type="SAM" id="SignalP"/>
    </source>
</evidence>
<keyword evidence="4" id="KW-1133">Transmembrane helix</keyword>
<dbReference type="Gene3D" id="2.60.40.10">
    <property type="entry name" value="Immunoglobulins"/>
    <property type="match status" value="2"/>
</dbReference>
<feature type="domain" description="Ig-like" evidence="6">
    <location>
        <begin position="22"/>
        <end position="123"/>
    </location>
</feature>
<feature type="transmembrane region" description="Helical" evidence="4">
    <location>
        <begin position="234"/>
        <end position="257"/>
    </location>
</feature>
<dbReference type="Pfam" id="PF07654">
    <property type="entry name" value="C1-set"/>
    <property type="match status" value="1"/>
</dbReference>
<gene>
    <name evidence="7" type="ORF">ANANG_G00181140</name>
</gene>
<evidence type="ECO:0000256" key="3">
    <source>
        <dbReference type="SAM" id="MobiDB-lite"/>
    </source>
</evidence>
<organism evidence="7 8">
    <name type="scientific">Anguilla anguilla</name>
    <name type="common">European freshwater eel</name>
    <name type="synonym">Muraena anguilla</name>
    <dbReference type="NCBI Taxonomy" id="7936"/>
    <lineage>
        <taxon>Eukaryota</taxon>
        <taxon>Metazoa</taxon>
        <taxon>Chordata</taxon>
        <taxon>Craniata</taxon>
        <taxon>Vertebrata</taxon>
        <taxon>Euteleostomi</taxon>
        <taxon>Actinopterygii</taxon>
        <taxon>Neopterygii</taxon>
        <taxon>Teleostei</taxon>
        <taxon>Anguilliformes</taxon>
        <taxon>Anguillidae</taxon>
        <taxon>Anguilla</taxon>
    </lineage>
</organism>
<evidence type="ECO:0000259" key="6">
    <source>
        <dbReference type="PROSITE" id="PS50835"/>
    </source>
</evidence>
<dbReference type="Proteomes" id="UP001044222">
    <property type="component" value="Chromosome 9"/>
</dbReference>
<feature type="signal peptide" evidence="5">
    <location>
        <begin position="1"/>
        <end position="21"/>
    </location>
</feature>
<sequence>MREDKMRAWLLILYYIYALKAQDLVVVQSPERVLVEDGGIVSLQCSLQVVGPRCYAVIWTKTDPRTKMLSILRSTDTGANGGNGPTCFFTIKNATVQDSGIYYCSVVFGTMTYFGSGSTVIVTQATENRTKPPPVEILWPRTVTPRIPLLCVISGVVPSQVRVFWVIDGEEDSGLTESLWTKDSDGIVESTLNQILVSAEEWERGVLCTCVVEFAGMNISKSVQNQGSSDVCTLLLYGIIAGTGLTIIVAISIAVFLHGGCSVKSDGNAREQRRETGLDHRQHRSEREGGRRSGIDQTTTGVLYASLEEASLARRT</sequence>
<dbReference type="SMART" id="SM00409">
    <property type="entry name" value="IG"/>
    <property type="match status" value="1"/>
</dbReference>
<evidence type="ECO:0000256" key="1">
    <source>
        <dbReference type="ARBA" id="ARBA00023157"/>
    </source>
</evidence>
<comment type="caution">
    <text evidence="7">The sequence shown here is derived from an EMBL/GenBank/DDBJ whole genome shotgun (WGS) entry which is preliminary data.</text>
</comment>